<dbReference type="PROSITE" id="PS50011">
    <property type="entry name" value="PROTEIN_KINASE_DOM"/>
    <property type="match status" value="1"/>
</dbReference>
<keyword evidence="3" id="KW-0418">Kinase</keyword>
<name>A0A015KBI9_RHIIW</name>
<dbReference type="GO" id="GO:0004674">
    <property type="term" value="F:protein serine/threonine kinase activity"/>
    <property type="evidence" value="ECO:0007669"/>
    <property type="project" value="TreeGrafter"/>
</dbReference>
<evidence type="ECO:0000313" key="8">
    <source>
        <dbReference type="EMBL" id="EXX64824.1"/>
    </source>
</evidence>
<keyword evidence="1" id="KW-0808">Transferase</keyword>
<keyword evidence="9" id="KW-1185">Reference proteome</keyword>
<proteinExistence type="predicted"/>
<evidence type="ECO:0000256" key="1">
    <source>
        <dbReference type="ARBA" id="ARBA00022679"/>
    </source>
</evidence>
<dbReference type="InterPro" id="IPR000719">
    <property type="entry name" value="Prot_kinase_dom"/>
</dbReference>
<dbReference type="EMBL" id="JEMT01022773">
    <property type="protein sequence ID" value="EXX64824.1"/>
    <property type="molecule type" value="Genomic_DNA"/>
</dbReference>
<dbReference type="AlphaFoldDB" id="A0A015KBI9"/>
<feature type="coiled-coil region" evidence="6">
    <location>
        <begin position="586"/>
        <end position="760"/>
    </location>
</feature>
<gene>
    <name evidence="8" type="ORF">RirG_139110</name>
</gene>
<dbReference type="Pfam" id="PF07714">
    <property type="entry name" value="PK_Tyr_Ser-Thr"/>
    <property type="match status" value="1"/>
</dbReference>
<evidence type="ECO:0000256" key="2">
    <source>
        <dbReference type="ARBA" id="ARBA00022741"/>
    </source>
</evidence>
<evidence type="ECO:0000259" key="7">
    <source>
        <dbReference type="PROSITE" id="PS50011"/>
    </source>
</evidence>
<keyword evidence="2 5" id="KW-0547">Nucleotide-binding</keyword>
<keyword evidence="6" id="KW-0175">Coiled coil</keyword>
<dbReference type="PANTHER" id="PTHR44329:SF288">
    <property type="entry name" value="MITOGEN-ACTIVATED PROTEIN KINASE KINASE KINASE 20"/>
    <property type="match status" value="1"/>
</dbReference>
<protein>
    <submittedName>
        <fullName evidence="8">Sps1p</fullName>
    </submittedName>
</protein>
<dbReference type="Gene3D" id="1.10.510.10">
    <property type="entry name" value="Transferase(Phosphotransferase) domain 1"/>
    <property type="match status" value="1"/>
</dbReference>
<evidence type="ECO:0000256" key="3">
    <source>
        <dbReference type="ARBA" id="ARBA00022777"/>
    </source>
</evidence>
<evidence type="ECO:0000313" key="9">
    <source>
        <dbReference type="Proteomes" id="UP000022910"/>
    </source>
</evidence>
<feature type="binding site" evidence="5">
    <location>
        <position position="329"/>
    </location>
    <ligand>
        <name>ATP</name>
        <dbReference type="ChEBI" id="CHEBI:30616"/>
    </ligand>
</feature>
<dbReference type="SUPFAM" id="SSF56112">
    <property type="entry name" value="Protein kinase-like (PK-like)"/>
    <property type="match status" value="1"/>
</dbReference>
<accession>A0A015KBI9</accession>
<evidence type="ECO:0000256" key="4">
    <source>
        <dbReference type="ARBA" id="ARBA00022840"/>
    </source>
</evidence>
<sequence length="868" mass="101539">MNTDDNLFDPTRKFKSNTVPVSFIPFKNNEKNCNYCGVEYSKTLKFEQKYCENCLLRYTKDIGNSEHLDTYIKNHNTQCIKHKATRNNACATDIQEWCEHCSEILYFTHLIPNTSSLNNCSIPHTDTFVANYYETGTEYLIFKLIEYGKEHHYQISSEWVKSILTKKSIQILYLPWWDNFDKCVVCLQELKYIHLESVPYYQKWCQKWCSNCFIIYTGCRYCLTTNIIFGITSQSQCKNCERISLINVDITNISSENCDVDYFTITKNNTDSDSLKLIRNLYSNLVKWLIEWIPYSQLKDLRKIGEGGFSTIYKATWSDGIRNTDVALKKLFSSQKIDKNFLNELKLLSYFGPFEIFKADIIGFHGITQDLATKEYILIMEYANGGNLHDYLQNNFINITWKEKSHILAKIITGLYNIHLNNFIHRDFHSGNILLSDQSWLVGDFGLSQPANSTSPNNEIYGVIPYIAPEIFKGAAFSQKSDIYSFGMIMWELTTGCKPFANVEHDHNLIFKILDGERPEITNDTPEWFANLMKKCWDSDPSKRPTAVEINREWGIVSKIGFKEAFEQAEKKRLELIQEQARNKRLELIGALEQELEQELEQTKEKRLKLKEEQAKERRLELIQEQAKEKRIELLRQARKKRSQLIQALEQARKKRLDLIQEQARNKRLELVIGALEQELEQTKEKRLELKEEQAKERRLELIQEQAKEKRIELLRQARKKRSELIQELEQARKKKLELIQEVLEQAEKKRLELIQLKKLGPEFSEKPHPKAIYTSRVLSSLISKSSIDFSSINSVSVKQEYITKEYELDINKVQSSSTQYINSSVQVSNLQHQNVSGPLNNLTTNSLRKRNIEELDIETQKSKKNSE</sequence>
<feature type="domain" description="Protein kinase" evidence="7">
    <location>
        <begin position="298"/>
        <end position="555"/>
    </location>
</feature>
<organism evidence="8 9">
    <name type="scientific">Rhizophagus irregularis (strain DAOM 197198w)</name>
    <name type="common">Glomus intraradices</name>
    <dbReference type="NCBI Taxonomy" id="1432141"/>
    <lineage>
        <taxon>Eukaryota</taxon>
        <taxon>Fungi</taxon>
        <taxon>Fungi incertae sedis</taxon>
        <taxon>Mucoromycota</taxon>
        <taxon>Glomeromycotina</taxon>
        <taxon>Glomeromycetes</taxon>
        <taxon>Glomerales</taxon>
        <taxon>Glomeraceae</taxon>
        <taxon>Rhizophagus</taxon>
    </lineage>
</organism>
<evidence type="ECO:0000256" key="6">
    <source>
        <dbReference type="SAM" id="Coils"/>
    </source>
</evidence>
<evidence type="ECO:0000256" key="5">
    <source>
        <dbReference type="PROSITE-ProRule" id="PRU10141"/>
    </source>
</evidence>
<dbReference type="InterPro" id="IPR001245">
    <property type="entry name" value="Ser-Thr/Tyr_kinase_cat_dom"/>
</dbReference>
<reference evidence="8 9" key="1">
    <citation type="submission" date="2014-02" db="EMBL/GenBank/DDBJ databases">
        <title>Single nucleus genome sequencing reveals high similarity among nuclei of an endomycorrhizal fungus.</title>
        <authorList>
            <person name="Lin K."/>
            <person name="Geurts R."/>
            <person name="Zhang Z."/>
            <person name="Limpens E."/>
            <person name="Saunders D.G."/>
            <person name="Mu D."/>
            <person name="Pang E."/>
            <person name="Cao H."/>
            <person name="Cha H."/>
            <person name="Lin T."/>
            <person name="Zhou Q."/>
            <person name="Shang Y."/>
            <person name="Li Y."/>
            <person name="Ivanov S."/>
            <person name="Sharma T."/>
            <person name="Velzen R.V."/>
            <person name="Ruijter N.D."/>
            <person name="Aanen D.K."/>
            <person name="Win J."/>
            <person name="Kamoun S."/>
            <person name="Bisseling T."/>
            <person name="Huang S."/>
        </authorList>
    </citation>
    <scope>NUCLEOTIDE SEQUENCE [LARGE SCALE GENOMIC DNA]</scope>
    <source>
        <strain evidence="9">DAOM197198w</strain>
    </source>
</reference>
<dbReference type="PANTHER" id="PTHR44329">
    <property type="entry name" value="SERINE/THREONINE-PROTEIN KINASE TNNI3K-RELATED"/>
    <property type="match status" value="1"/>
</dbReference>
<dbReference type="PRINTS" id="PR00109">
    <property type="entry name" value="TYRKINASE"/>
</dbReference>
<dbReference type="InterPro" id="IPR017441">
    <property type="entry name" value="Protein_kinase_ATP_BS"/>
</dbReference>
<dbReference type="HOGENOM" id="CLU_000288_7_34_1"/>
<comment type="caution">
    <text evidence="8">The sequence shown here is derived from an EMBL/GenBank/DDBJ whole genome shotgun (WGS) entry which is preliminary data.</text>
</comment>
<dbReference type="InterPro" id="IPR051681">
    <property type="entry name" value="Ser/Thr_Kinases-Pseudokinases"/>
</dbReference>
<dbReference type="Proteomes" id="UP000022910">
    <property type="component" value="Unassembled WGS sequence"/>
</dbReference>
<dbReference type="GO" id="GO:0005524">
    <property type="term" value="F:ATP binding"/>
    <property type="evidence" value="ECO:0007669"/>
    <property type="project" value="UniProtKB-UniRule"/>
</dbReference>
<dbReference type="PROSITE" id="PS00107">
    <property type="entry name" value="PROTEIN_KINASE_ATP"/>
    <property type="match status" value="1"/>
</dbReference>
<dbReference type="InterPro" id="IPR011009">
    <property type="entry name" value="Kinase-like_dom_sf"/>
</dbReference>
<keyword evidence="4 5" id="KW-0067">ATP-binding</keyword>